<sequence length="187" mass="21753">MLNNKPPFLVEAYHGLVLSMATTQLESESGELDLDEVVERIKNAMERCEKESVLDFKLSVAQVRVIEGKFMDALKVYEELVKEEPRDFRPYLCQGIVYMLLKKEDEAEEQFEMYREFFDETVLLRLFDETVPREHPYVRYFDESTFETKVLLQMETKDGLSSSGGLDVVSAVTFGKVNLISFFLMRS</sequence>
<evidence type="ECO:0000313" key="2">
    <source>
        <dbReference type="Proteomes" id="UP000541444"/>
    </source>
</evidence>
<dbReference type="EMBL" id="JACGCM010001825">
    <property type="protein sequence ID" value="KAF6148866.1"/>
    <property type="molecule type" value="Genomic_DNA"/>
</dbReference>
<dbReference type="OrthoDB" id="66906at2759"/>
<protein>
    <submittedName>
        <fullName evidence="1">Uncharacterized protein</fullName>
    </submittedName>
</protein>
<name>A0A7J7M1W5_9MAGN</name>
<organism evidence="1 2">
    <name type="scientific">Kingdonia uniflora</name>
    <dbReference type="NCBI Taxonomy" id="39325"/>
    <lineage>
        <taxon>Eukaryota</taxon>
        <taxon>Viridiplantae</taxon>
        <taxon>Streptophyta</taxon>
        <taxon>Embryophyta</taxon>
        <taxon>Tracheophyta</taxon>
        <taxon>Spermatophyta</taxon>
        <taxon>Magnoliopsida</taxon>
        <taxon>Ranunculales</taxon>
        <taxon>Circaeasteraceae</taxon>
        <taxon>Kingdonia</taxon>
    </lineage>
</organism>
<comment type="caution">
    <text evidence="1">The sequence shown here is derived from an EMBL/GenBank/DDBJ whole genome shotgun (WGS) entry which is preliminary data.</text>
</comment>
<dbReference type="Gene3D" id="1.25.40.10">
    <property type="entry name" value="Tetratricopeptide repeat domain"/>
    <property type="match status" value="1"/>
</dbReference>
<dbReference type="PANTHER" id="PTHR36350">
    <property type="entry name" value="TRANSMEMBRANE PROTEIN"/>
    <property type="match status" value="1"/>
</dbReference>
<accession>A0A7J7M1W5</accession>
<dbReference type="AlphaFoldDB" id="A0A7J7M1W5"/>
<dbReference type="SUPFAM" id="SSF48452">
    <property type="entry name" value="TPR-like"/>
    <property type="match status" value="1"/>
</dbReference>
<proteinExistence type="predicted"/>
<dbReference type="Proteomes" id="UP000541444">
    <property type="component" value="Unassembled WGS sequence"/>
</dbReference>
<dbReference type="PANTHER" id="PTHR36350:SF3">
    <property type="entry name" value="TRANSMEMBRANE PROTEIN"/>
    <property type="match status" value="1"/>
</dbReference>
<gene>
    <name evidence="1" type="ORF">GIB67_014237</name>
</gene>
<dbReference type="InterPro" id="IPR011990">
    <property type="entry name" value="TPR-like_helical_dom_sf"/>
</dbReference>
<reference evidence="1 2" key="1">
    <citation type="journal article" date="2020" name="IScience">
        <title>Genome Sequencing of the Endangered Kingdonia uniflora (Circaeasteraceae, Ranunculales) Reveals Potential Mechanisms of Evolutionary Specialization.</title>
        <authorList>
            <person name="Sun Y."/>
            <person name="Deng T."/>
            <person name="Zhang A."/>
            <person name="Moore M.J."/>
            <person name="Landis J.B."/>
            <person name="Lin N."/>
            <person name="Zhang H."/>
            <person name="Zhang X."/>
            <person name="Huang J."/>
            <person name="Zhang X."/>
            <person name="Sun H."/>
            <person name="Wang H."/>
        </authorList>
    </citation>
    <scope>NUCLEOTIDE SEQUENCE [LARGE SCALE GENOMIC DNA]</scope>
    <source>
        <strain evidence="1">TB1705</strain>
        <tissue evidence="1">Leaf</tissue>
    </source>
</reference>
<evidence type="ECO:0000313" key="1">
    <source>
        <dbReference type="EMBL" id="KAF6148866.1"/>
    </source>
</evidence>
<keyword evidence="2" id="KW-1185">Reference proteome</keyword>